<keyword evidence="3 6" id="KW-0547">Nucleotide-binding</keyword>
<proteinExistence type="inferred from homology"/>
<dbReference type="PANTHER" id="PTHR43033:SF1">
    <property type="entry name" value="TRNA(ILE)-LYSIDINE SYNTHASE-RELATED"/>
    <property type="match status" value="1"/>
</dbReference>
<evidence type="ECO:0000256" key="4">
    <source>
        <dbReference type="ARBA" id="ARBA00022840"/>
    </source>
</evidence>
<dbReference type="CDD" id="cd01992">
    <property type="entry name" value="TilS_N"/>
    <property type="match status" value="1"/>
</dbReference>
<name>A0ABW0PRM0_9HYPH</name>
<gene>
    <name evidence="6 8" type="primary">tilS</name>
    <name evidence="8" type="ORF">ACFPP9_01055</name>
</gene>
<dbReference type="InterPro" id="IPR014729">
    <property type="entry name" value="Rossmann-like_a/b/a_fold"/>
</dbReference>
<feature type="domain" description="tRNA(Ile)-lysidine/2-thiocytidine synthase N-terminal" evidence="7">
    <location>
        <begin position="28"/>
        <end position="208"/>
    </location>
</feature>
<dbReference type="SUPFAM" id="SSF52402">
    <property type="entry name" value="Adenine nucleotide alpha hydrolases-like"/>
    <property type="match status" value="1"/>
</dbReference>
<evidence type="ECO:0000313" key="8">
    <source>
        <dbReference type="EMBL" id="MFC5514342.1"/>
    </source>
</evidence>
<dbReference type="InterPro" id="IPR011063">
    <property type="entry name" value="TilS/TtcA_N"/>
</dbReference>
<dbReference type="PANTHER" id="PTHR43033">
    <property type="entry name" value="TRNA(ILE)-LYSIDINE SYNTHASE-RELATED"/>
    <property type="match status" value="1"/>
</dbReference>
<evidence type="ECO:0000256" key="2">
    <source>
        <dbReference type="ARBA" id="ARBA00022694"/>
    </source>
</evidence>
<feature type="binding site" evidence="6">
    <location>
        <begin position="33"/>
        <end position="38"/>
    </location>
    <ligand>
        <name>ATP</name>
        <dbReference type="ChEBI" id="CHEBI:30616"/>
    </ligand>
</feature>
<comment type="caution">
    <text evidence="8">The sequence shown here is derived from an EMBL/GenBank/DDBJ whole genome shotgun (WGS) entry which is preliminary data.</text>
</comment>
<evidence type="ECO:0000313" key="9">
    <source>
        <dbReference type="Proteomes" id="UP001596150"/>
    </source>
</evidence>
<sequence>MPAAETSSWISDTALEARFAPFAEVGHLALAVSGGADSLALLLLAQRWRSARASGPQLLVLTVDHGLRPESAAEARFVGEVAARYGLAFRSLRWEGPAPTAGVEAAARAARYSLLLDAARMEGATRLATAHHRDDQAETFLMRLARGSGVYGLAAMSSDVDRDGIRLVRPLLDVPHERLVAVVRDAGLTAVEDPHNADPGFDRVRFRQLMPVLAAEGLDAATLAATARRLGRAAAALDTYVGRLFAEAAEVDAYGAVRLKADGLCGEPEEVRLRALARIVRAVGGGAYVPRLESLEALEAAMRRAAQPPGGGQGEDKLVRTLAGVVIDLRKGSFRFQRELGRAGLAEISMQSGFAGVWDGRFAVRATLAGDGSFTIGALGPEGRRQFAICVPKGMPRAIEALPALRRNGAILAVPGLDVAAETAAGVRFEASSLVAARMLEPARSTD</sequence>
<reference evidence="9" key="1">
    <citation type="journal article" date="2019" name="Int. J. Syst. Evol. Microbiol.">
        <title>The Global Catalogue of Microorganisms (GCM) 10K type strain sequencing project: providing services to taxonomists for standard genome sequencing and annotation.</title>
        <authorList>
            <consortium name="The Broad Institute Genomics Platform"/>
            <consortium name="The Broad Institute Genome Sequencing Center for Infectious Disease"/>
            <person name="Wu L."/>
            <person name="Ma J."/>
        </authorList>
    </citation>
    <scope>NUCLEOTIDE SEQUENCE [LARGE SCALE GENOMIC DNA]</scope>
    <source>
        <strain evidence="9">KACC 12633</strain>
    </source>
</reference>
<dbReference type="HAMAP" id="MF_01161">
    <property type="entry name" value="tRNA_Ile_lys_synt"/>
    <property type="match status" value="1"/>
</dbReference>
<keyword evidence="1 6" id="KW-0436">Ligase</keyword>
<evidence type="ECO:0000259" key="7">
    <source>
        <dbReference type="Pfam" id="PF01171"/>
    </source>
</evidence>
<dbReference type="EC" id="6.3.4.19" evidence="6"/>
<keyword evidence="4 6" id="KW-0067">ATP-binding</keyword>
<dbReference type="Gene3D" id="3.40.50.620">
    <property type="entry name" value="HUPs"/>
    <property type="match status" value="1"/>
</dbReference>
<keyword evidence="9" id="KW-1185">Reference proteome</keyword>
<dbReference type="NCBIfam" id="TIGR02432">
    <property type="entry name" value="lysidine_TilS_N"/>
    <property type="match status" value="1"/>
</dbReference>
<comment type="similarity">
    <text evidence="6">Belongs to the tRNA(Ile)-lysidine synthase family.</text>
</comment>
<comment type="catalytic activity">
    <reaction evidence="5 6">
        <text>cytidine(34) in tRNA(Ile2) + L-lysine + ATP = lysidine(34) in tRNA(Ile2) + AMP + diphosphate + H(+)</text>
        <dbReference type="Rhea" id="RHEA:43744"/>
        <dbReference type="Rhea" id="RHEA-COMP:10625"/>
        <dbReference type="Rhea" id="RHEA-COMP:10670"/>
        <dbReference type="ChEBI" id="CHEBI:15378"/>
        <dbReference type="ChEBI" id="CHEBI:30616"/>
        <dbReference type="ChEBI" id="CHEBI:32551"/>
        <dbReference type="ChEBI" id="CHEBI:33019"/>
        <dbReference type="ChEBI" id="CHEBI:82748"/>
        <dbReference type="ChEBI" id="CHEBI:83665"/>
        <dbReference type="ChEBI" id="CHEBI:456215"/>
        <dbReference type="EC" id="6.3.4.19"/>
    </reaction>
</comment>
<comment type="function">
    <text evidence="6">Ligates lysine onto the cytidine present at position 34 of the AUA codon-specific tRNA(Ile) that contains the anticodon CAU, in an ATP-dependent manner. Cytidine is converted to lysidine, thus changing the amino acid specificity of the tRNA from methionine to isoleucine.</text>
</comment>
<dbReference type="Proteomes" id="UP001596150">
    <property type="component" value="Unassembled WGS sequence"/>
</dbReference>
<evidence type="ECO:0000256" key="1">
    <source>
        <dbReference type="ARBA" id="ARBA00022598"/>
    </source>
</evidence>
<comment type="domain">
    <text evidence="6">The N-terminal region contains the highly conserved SGGXDS motif, predicted to be a P-loop motif involved in ATP binding.</text>
</comment>
<dbReference type="GO" id="GO:0032267">
    <property type="term" value="F:tRNA(Ile)-lysidine synthase activity"/>
    <property type="evidence" value="ECO:0007669"/>
    <property type="project" value="UniProtKB-EC"/>
</dbReference>
<organism evidence="8 9">
    <name type="scientific">Kaistia terrae</name>
    <dbReference type="NCBI Taxonomy" id="537017"/>
    <lineage>
        <taxon>Bacteria</taxon>
        <taxon>Pseudomonadati</taxon>
        <taxon>Pseudomonadota</taxon>
        <taxon>Alphaproteobacteria</taxon>
        <taxon>Hyphomicrobiales</taxon>
        <taxon>Kaistiaceae</taxon>
        <taxon>Kaistia</taxon>
    </lineage>
</organism>
<keyword evidence="2 6" id="KW-0819">tRNA processing</keyword>
<dbReference type="InterPro" id="IPR012795">
    <property type="entry name" value="tRNA_Ile_lys_synt_N"/>
</dbReference>
<comment type="subcellular location">
    <subcellularLocation>
        <location evidence="6">Cytoplasm</location>
    </subcellularLocation>
</comment>
<dbReference type="InterPro" id="IPR012094">
    <property type="entry name" value="tRNA_Ile_lys_synt"/>
</dbReference>
<evidence type="ECO:0000256" key="3">
    <source>
        <dbReference type="ARBA" id="ARBA00022741"/>
    </source>
</evidence>
<evidence type="ECO:0000256" key="6">
    <source>
        <dbReference type="HAMAP-Rule" id="MF_01161"/>
    </source>
</evidence>
<evidence type="ECO:0000256" key="5">
    <source>
        <dbReference type="ARBA" id="ARBA00048539"/>
    </source>
</evidence>
<dbReference type="Pfam" id="PF01171">
    <property type="entry name" value="ATP_bind_3"/>
    <property type="match status" value="1"/>
</dbReference>
<dbReference type="RefSeq" id="WP_266344957.1">
    <property type="nucleotide sequence ID" value="NZ_JAPKNH010000006.1"/>
</dbReference>
<keyword evidence="6" id="KW-0963">Cytoplasm</keyword>
<protein>
    <recommendedName>
        <fullName evidence="6">tRNA(Ile)-lysidine synthase</fullName>
        <ecNumber evidence="6">6.3.4.19</ecNumber>
    </recommendedName>
    <alternativeName>
        <fullName evidence="6">tRNA(Ile)-2-lysyl-cytidine synthase</fullName>
    </alternativeName>
    <alternativeName>
        <fullName evidence="6">tRNA(Ile)-lysidine synthetase</fullName>
    </alternativeName>
</protein>
<dbReference type="EMBL" id="JBHSML010000001">
    <property type="protein sequence ID" value="MFC5514342.1"/>
    <property type="molecule type" value="Genomic_DNA"/>
</dbReference>
<accession>A0ABW0PRM0</accession>